<proteinExistence type="predicted"/>
<dbReference type="HOGENOM" id="CLU_1082491_0_0_1"/>
<dbReference type="AlphaFoldDB" id="A0A0C9ZQP1"/>
<feature type="compositionally biased region" description="Basic residues" evidence="1">
    <location>
        <begin position="37"/>
        <end position="58"/>
    </location>
</feature>
<evidence type="ECO:0000313" key="3">
    <source>
        <dbReference type="Proteomes" id="UP000054485"/>
    </source>
</evidence>
<feature type="compositionally biased region" description="Polar residues" evidence="1">
    <location>
        <begin position="154"/>
        <end position="165"/>
    </location>
</feature>
<feature type="non-terminal residue" evidence="2">
    <location>
        <position position="230"/>
    </location>
</feature>
<dbReference type="EMBL" id="KN836783">
    <property type="protein sequence ID" value="KIK31646.1"/>
    <property type="molecule type" value="Genomic_DNA"/>
</dbReference>
<evidence type="ECO:0000256" key="1">
    <source>
        <dbReference type="SAM" id="MobiDB-lite"/>
    </source>
</evidence>
<sequence length="230" mass="25536">MSSPLSPDVNAMNVDQAAIREPGEVTPHLADTPPHGRPARGGRGRRRNWRRGGGHPRPRHEDNSNAMGAFTRFFKAEAQASESRRMRAPRPPTHFVRRHPLEELATRKEAHAFAQLVRAEREADALRIRARGRHLSLDNRPHRQDHPFRGPNQRPHSSGHASTPRHQTRSHQHQTAAQLIAQVASNTVANDAPPAVMLPTPIDQGPDVSEIIAAAEQLDLEQAARQPSLP</sequence>
<gene>
    <name evidence="2" type="ORF">CY34DRAFT_814556</name>
</gene>
<feature type="compositionally biased region" description="Basic and acidic residues" evidence="1">
    <location>
        <begin position="135"/>
        <end position="148"/>
    </location>
</feature>
<keyword evidence="3" id="KW-1185">Reference proteome</keyword>
<reference evidence="3" key="2">
    <citation type="submission" date="2015-01" db="EMBL/GenBank/DDBJ databases">
        <title>Evolutionary Origins and Diversification of the Mycorrhizal Mutualists.</title>
        <authorList>
            <consortium name="DOE Joint Genome Institute"/>
            <consortium name="Mycorrhizal Genomics Consortium"/>
            <person name="Kohler A."/>
            <person name="Kuo A."/>
            <person name="Nagy L.G."/>
            <person name="Floudas D."/>
            <person name="Copeland A."/>
            <person name="Barry K.W."/>
            <person name="Cichocki N."/>
            <person name="Veneault-Fourrey C."/>
            <person name="LaButti K."/>
            <person name="Lindquist E.A."/>
            <person name="Lipzen A."/>
            <person name="Lundell T."/>
            <person name="Morin E."/>
            <person name="Murat C."/>
            <person name="Riley R."/>
            <person name="Ohm R."/>
            <person name="Sun H."/>
            <person name="Tunlid A."/>
            <person name="Henrissat B."/>
            <person name="Grigoriev I.V."/>
            <person name="Hibbett D.S."/>
            <person name="Martin F."/>
        </authorList>
    </citation>
    <scope>NUCLEOTIDE SEQUENCE [LARGE SCALE GENOMIC DNA]</scope>
    <source>
        <strain evidence="3">UH-Slu-Lm8-n1</strain>
    </source>
</reference>
<dbReference type="OrthoDB" id="2693299at2759"/>
<accession>A0A0C9ZQP1</accession>
<reference evidence="2 3" key="1">
    <citation type="submission" date="2014-04" db="EMBL/GenBank/DDBJ databases">
        <authorList>
            <consortium name="DOE Joint Genome Institute"/>
            <person name="Kuo A."/>
            <person name="Ruytinx J."/>
            <person name="Rineau F."/>
            <person name="Colpaert J."/>
            <person name="Kohler A."/>
            <person name="Nagy L.G."/>
            <person name="Floudas D."/>
            <person name="Copeland A."/>
            <person name="Barry K.W."/>
            <person name="Cichocki N."/>
            <person name="Veneault-Fourrey C."/>
            <person name="LaButti K."/>
            <person name="Lindquist E.A."/>
            <person name="Lipzen A."/>
            <person name="Lundell T."/>
            <person name="Morin E."/>
            <person name="Murat C."/>
            <person name="Sun H."/>
            <person name="Tunlid A."/>
            <person name="Henrissat B."/>
            <person name="Grigoriev I.V."/>
            <person name="Hibbett D.S."/>
            <person name="Martin F."/>
            <person name="Nordberg H.P."/>
            <person name="Cantor M.N."/>
            <person name="Hua S.X."/>
        </authorList>
    </citation>
    <scope>NUCLEOTIDE SEQUENCE [LARGE SCALE GENOMIC DNA]</scope>
    <source>
        <strain evidence="2 3">UH-Slu-Lm8-n1</strain>
    </source>
</reference>
<protein>
    <submittedName>
        <fullName evidence="2">Uncharacterized protein</fullName>
    </submittedName>
</protein>
<feature type="region of interest" description="Disordered" evidence="1">
    <location>
        <begin position="132"/>
        <end position="176"/>
    </location>
</feature>
<organism evidence="2 3">
    <name type="scientific">Suillus luteus UH-Slu-Lm8-n1</name>
    <dbReference type="NCBI Taxonomy" id="930992"/>
    <lineage>
        <taxon>Eukaryota</taxon>
        <taxon>Fungi</taxon>
        <taxon>Dikarya</taxon>
        <taxon>Basidiomycota</taxon>
        <taxon>Agaricomycotina</taxon>
        <taxon>Agaricomycetes</taxon>
        <taxon>Agaricomycetidae</taxon>
        <taxon>Boletales</taxon>
        <taxon>Suillineae</taxon>
        <taxon>Suillaceae</taxon>
        <taxon>Suillus</taxon>
    </lineage>
</organism>
<feature type="region of interest" description="Disordered" evidence="1">
    <location>
        <begin position="1"/>
        <end position="103"/>
    </location>
</feature>
<dbReference type="Proteomes" id="UP000054485">
    <property type="component" value="Unassembled WGS sequence"/>
</dbReference>
<dbReference type="InParanoid" id="A0A0C9ZQP1"/>
<evidence type="ECO:0000313" key="2">
    <source>
        <dbReference type="EMBL" id="KIK31646.1"/>
    </source>
</evidence>
<name>A0A0C9ZQP1_9AGAM</name>